<evidence type="ECO:0000256" key="1">
    <source>
        <dbReference type="SAM" id="Phobius"/>
    </source>
</evidence>
<keyword evidence="1" id="KW-0472">Membrane</keyword>
<name>A0A6P1P333_9BACT</name>
<dbReference type="AlphaFoldDB" id="A0A6P1P333"/>
<dbReference type="Proteomes" id="UP000464214">
    <property type="component" value="Chromosome"/>
</dbReference>
<proteinExistence type="predicted"/>
<dbReference type="RefSeq" id="WP_160693572.1">
    <property type="nucleotide sequence ID" value="NZ_CP047897.1"/>
</dbReference>
<protein>
    <submittedName>
        <fullName evidence="2">Uncharacterized protein</fullName>
    </submittedName>
</protein>
<sequence length="173" mass="20530">MLFTFIFLPASLVLFILGLVTRKAFYFQLLGVLWTGLLGLVLVVFTLQRIFGKSELSRDDVYGQYVVDRTKAPGKQADWQYQHYRFEIKPNDSIYFYETDNERILKTYKGTVSFLEAYQKPRIVISIQEPRSHIIENKPTLYSRYDPFYYVFWSPKFGNVFFTKGEWKKVTPK</sequence>
<keyword evidence="3" id="KW-1185">Reference proteome</keyword>
<evidence type="ECO:0000313" key="2">
    <source>
        <dbReference type="EMBL" id="QHL88817.1"/>
    </source>
</evidence>
<feature type="transmembrane region" description="Helical" evidence="1">
    <location>
        <begin position="32"/>
        <end position="51"/>
    </location>
</feature>
<accession>A0A6P1P333</accession>
<keyword evidence="1" id="KW-1133">Transmembrane helix</keyword>
<organism evidence="2 3">
    <name type="scientific">Nibribacter ruber</name>
    <dbReference type="NCBI Taxonomy" id="2698458"/>
    <lineage>
        <taxon>Bacteria</taxon>
        <taxon>Pseudomonadati</taxon>
        <taxon>Bacteroidota</taxon>
        <taxon>Cytophagia</taxon>
        <taxon>Cytophagales</taxon>
        <taxon>Hymenobacteraceae</taxon>
        <taxon>Nibribacter</taxon>
    </lineage>
</organism>
<reference evidence="2 3" key="1">
    <citation type="submission" date="2020-01" db="EMBL/GenBank/DDBJ databases">
        <authorList>
            <person name="Kim M."/>
        </authorList>
    </citation>
    <scope>NUCLEOTIDE SEQUENCE [LARGE SCALE GENOMIC DNA]</scope>
    <source>
        <strain evidence="2 3">BT10</strain>
    </source>
</reference>
<keyword evidence="1" id="KW-0812">Transmembrane</keyword>
<gene>
    <name evidence="2" type="ORF">GU926_15845</name>
</gene>
<dbReference type="KEGG" id="nib:GU926_15845"/>
<evidence type="ECO:0000313" key="3">
    <source>
        <dbReference type="Proteomes" id="UP000464214"/>
    </source>
</evidence>
<dbReference type="EMBL" id="CP047897">
    <property type="protein sequence ID" value="QHL88817.1"/>
    <property type="molecule type" value="Genomic_DNA"/>
</dbReference>